<keyword evidence="5 7" id="KW-0418">Kinase</keyword>
<dbReference type="PANTHER" id="PTHR10695">
    <property type="entry name" value="DEPHOSPHO-COA KINASE-RELATED"/>
    <property type="match status" value="1"/>
</dbReference>
<dbReference type="EC" id="2.7.1.24" evidence="5 6"/>
<accession>A0A7K0EW04</accession>
<evidence type="ECO:0000313" key="8">
    <source>
        <dbReference type="Proteomes" id="UP000441754"/>
    </source>
</evidence>
<dbReference type="InterPro" id="IPR027417">
    <property type="entry name" value="P-loop_NTPase"/>
</dbReference>
<keyword evidence="5 7" id="KW-0808">Transferase</keyword>
<dbReference type="InterPro" id="IPR001977">
    <property type="entry name" value="Depp_CoAkinase"/>
</dbReference>
<dbReference type="Proteomes" id="UP000441754">
    <property type="component" value="Unassembled WGS sequence"/>
</dbReference>
<reference evidence="7 8" key="1">
    <citation type="journal article" date="2018" name="Antonie Van Leeuwenhoek">
        <title>Larkinella terrae sp. nov., isolated from soil on Jeju Island, South Korea.</title>
        <authorList>
            <person name="Ten L.N."/>
            <person name="Jeon J."/>
            <person name="Park S.J."/>
            <person name="Park S."/>
            <person name="Lee S.Y."/>
            <person name="Kim M.K."/>
            <person name="Jung H.Y."/>
        </authorList>
    </citation>
    <scope>NUCLEOTIDE SEQUENCE [LARGE SCALE GENOMIC DNA]</scope>
    <source>
        <strain evidence="7 8">KCTC 52001</strain>
    </source>
</reference>
<dbReference type="HAMAP" id="MF_00376">
    <property type="entry name" value="Dephospho_CoA_kinase"/>
    <property type="match status" value="1"/>
</dbReference>
<evidence type="ECO:0000256" key="6">
    <source>
        <dbReference type="NCBIfam" id="TIGR00152"/>
    </source>
</evidence>
<dbReference type="PANTHER" id="PTHR10695:SF46">
    <property type="entry name" value="BIFUNCTIONAL COENZYME A SYNTHASE-RELATED"/>
    <property type="match status" value="1"/>
</dbReference>
<dbReference type="RefSeq" id="WP_154178952.1">
    <property type="nucleotide sequence ID" value="NZ_WJXZ01000015.1"/>
</dbReference>
<evidence type="ECO:0000256" key="1">
    <source>
        <dbReference type="ARBA" id="ARBA00009018"/>
    </source>
</evidence>
<comment type="similarity">
    <text evidence="1 5">Belongs to the CoaE family.</text>
</comment>
<dbReference type="UniPathway" id="UPA00241">
    <property type="reaction ID" value="UER00356"/>
</dbReference>
<comment type="pathway">
    <text evidence="5">Cofactor biosynthesis; coenzyme A biosynthesis; CoA from (R)-pantothenate: step 5/5.</text>
</comment>
<evidence type="ECO:0000256" key="4">
    <source>
        <dbReference type="ARBA" id="ARBA00022993"/>
    </source>
</evidence>
<dbReference type="GO" id="GO:0005737">
    <property type="term" value="C:cytoplasm"/>
    <property type="evidence" value="ECO:0007669"/>
    <property type="project" value="UniProtKB-SubCell"/>
</dbReference>
<evidence type="ECO:0000313" key="7">
    <source>
        <dbReference type="EMBL" id="MRS65588.1"/>
    </source>
</evidence>
<dbReference type="GO" id="GO:0005524">
    <property type="term" value="F:ATP binding"/>
    <property type="evidence" value="ECO:0007669"/>
    <property type="project" value="UniProtKB-UniRule"/>
</dbReference>
<comment type="catalytic activity">
    <reaction evidence="5">
        <text>3'-dephospho-CoA + ATP = ADP + CoA + H(+)</text>
        <dbReference type="Rhea" id="RHEA:18245"/>
        <dbReference type="ChEBI" id="CHEBI:15378"/>
        <dbReference type="ChEBI" id="CHEBI:30616"/>
        <dbReference type="ChEBI" id="CHEBI:57287"/>
        <dbReference type="ChEBI" id="CHEBI:57328"/>
        <dbReference type="ChEBI" id="CHEBI:456216"/>
        <dbReference type="EC" id="2.7.1.24"/>
    </reaction>
</comment>
<dbReference type="GO" id="GO:0004140">
    <property type="term" value="F:dephospho-CoA kinase activity"/>
    <property type="evidence" value="ECO:0007669"/>
    <property type="project" value="UniProtKB-UniRule"/>
</dbReference>
<keyword evidence="5" id="KW-0963">Cytoplasm</keyword>
<dbReference type="EMBL" id="WJXZ01000015">
    <property type="protein sequence ID" value="MRS65588.1"/>
    <property type="molecule type" value="Genomic_DNA"/>
</dbReference>
<feature type="binding site" evidence="5">
    <location>
        <begin position="18"/>
        <end position="23"/>
    </location>
    <ligand>
        <name>ATP</name>
        <dbReference type="ChEBI" id="CHEBI:30616"/>
    </ligand>
</feature>
<dbReference type="SUPFAM" id="SSF52540">
    <property type="entry name" value="P-loop containing nucleoside triphosphate hydrolases"/>
    <property type="match status" value="1"/>
</dbReference>
<evidence type="ECO:0000256" key="3">
    <source>
        <dbReference type="ARBA" id="ARBA00022840"/>
    </source>
</evidence>
<keyword evidence="4 5" id="KW-0173">Coenzyme A biosynthesis</keyword>
<keyword evidence="8" id="KW-1185">Reference proteome</keyword>
<proteinExistence type="inferred from homology"/>
<comment type="caution">
    <text evidence="7">The sequence shown here is derived from an EMBL/GenBank/DDBJ whole genome shotgun (WGS) entry which is preliminary data.</text>
</comment>
<dbReference type="PROSITE" id="PS51219">
    <property type="entry name" value="DPCK"/>
    <property type="match status" value="1"/>
</dbReference>
<name>A0A7K0EW04_9BACT</name>
<dbReference type="Pfam" id="PF01121">
    <property type="entry name" value="CoaE"/>
    <property type="match status" value="1"/>
</dbReference>
<comment type="function">
    <text evidence="5">Catalyzes the phosphorylation of the 3'-hydroxyl group of dephosphocoenzyme A to form coenzyme A.</text>
</comment>
<dbReference type="NCBIfam" id="TIGR00152">
    <property type="entry name" value="dephospho-CoA kinase"/>
    <property type="match status" value="1"/>
</dbReference>
<protein>
    <recommendedName>
        <fullName evidence="5 6">Dephospho-CoA kinase</fullName>
        <ecNumber evidence="5 6">2.7.1.24</ecNumber>
    </recommendedName>
    <alternativeName>
        <fullName evidence="5">Dephosphocoenzyme A kinase</fullName>
    </alternativeName>
</protein>
<dbReference type="Gene3D" id="3.40.50.300">
    <property type="entry name" value="P-loop containing nucleotide triphosphate hydrolases"/>
    <property type="match status" value="1"/>
</dbReference>
<organism evidence="7 8">
    <name type="scientific">Larkinella terrae</name>
    <dbReference type="NCBI Taxonomy" id="2025311"/>
    <lineage>
        <taxon>Bacteria</taxon>
        <taxon>Pseudomonadati</taxon>
        <taxon>Bacteroidota</taxon>
        <taxon>Cytophagia</taxon>
        <taxon>Cytophagales</taxon>
        <taxon>Spirosomataceae</taxon>
        <taxon>Larkinella</taxon>
    </lineage>
</organism>
<dbReference type="OrthoDB" id="9812943at2"/>
<comment type="subcellular location">
    <subcellularLocation>
        <location evidence="5">Cytoplasm</location>
    </subcellularLocation>
</comment>
<dbReference type="CDD" id="cd02022">
    <property type="entry name" value="DPCK"/>
    <property type="match status" value="1"/>
</dbReference>
<dbReference type="GO" id="GO:0015937">
    <property type="term" value="P:coenzyme A biosynthetic process"/>
    <property type="evidence" value="ECO:0007669"/>
    <property type="project" value="UniProtKB-UniRule"/>
</dbReference>
<keyword evidence="2 5" id="KW-0547">Nucleotide-binding</keyword>
<evidence type="ECO:0000256" key="5">
    <source>
        <dbReference type="HAMAP-Rule" id="MF_00376"/>
    </source>
</evidence>
<evidence type="ECO:0000256" key="2">
    <source>
        <dbReference type="ARBA" id="ARBA00022741"/>
    </source>
</evidence>
<gene>
    <name evidence="5 7" type="primary">coaE</name>
    <name evidence="7" type="ORF">GJJ30_30130</name>
</gene>
<dbReference type="AlphaFoldDB" id="A0A7K0EW04"/>
<keyword evidence="3 5" id="KW-0067">ATP-binding</keyword>
<sequence length="206" mass="23306">MSLPSKRPLLIGVTGGIGSGKTTVCRIFEAFGIPVYYADERAKWLVDHDAILKADVTRLLGPEAYGPTGYYDRSWVAAQVFGKPDLLQQLNALIHPRVYADTALWASGFSEKPYVIKEAALLRAAGQDGNNLDKLIVVQSPLELRIHRIHKRDPHRSEKEIKNIISRQISDEERIEMADYVIYNNETQLLIPQVVRLHEIFSRAEE</sequence>